<keyword evidence="2" id="KW-0813">Transport</keyword>
<evidence type="ECO:0000256" key="3">
    <source>
        <dbReference type="ARBA" id="ARBA00022741"/>
    </source>
</evidence>
<keyword evidence="7" id="KW-1185">Reference proteome</keyword>
<keyword evidence="4 6" id="KW-0067">ATP-binding</keyword>
<dbReference type="Proteomes" id="UP000295680">
    <property type="component" value="Unassembled WGS sequence"/>
</dbReference>
<evidence type="ECO:0000256" key="2">
    <source>
        <dbReference type="ARBA" id="ARBA00022448"/>
    </source>
</evidence>
<dbReference type="InterPro" id="IPR003593">
    <property type="entry name" value="AAA+_ATPase"/>
</dbReference>
<dbReference type="PROSITE" id="PS50893">
    <property type="entry name" value="ABC_TRANSPORTER_2"/>
    <property type="match status" value="1"/>
</dbReference>
<sequence length="229" mass="23963">MSAIAVTNISKSFGKVRAVSDLSFTVGSGTVTAFLGPNGAGKTTTLRMILGLVKPDRGTATIHGTPYLHLRRPNTTVGAVLEATSFHPGRTARAHLTALCVASGLSTDRVGQVLDQVGLAAGDRRVGGFSLGMRQRLALASALLGDPAVLILDEPANGLDPEGIHWLRGFLRALAAGGCTVLVSSHVLAEMSVVADRVIVVNKGRLVVEAPMADFGDLEEAYLELVKEW</sequence>
<gene>
    <name evidence="6" type="ORF">EV192_10426</name>
</gene>
<dbReference type="AlphaFoldDB" id="A0A4R2JPU7"/>
<reference evidence="6 7" key="1">
    <citation type="submission" date="2019-03" db="EMBL/GenBank/DDBJ databases">
        <title>Genomic Encyclopedia of Type Strains, Phase IV (KMG-IV): sequencing the most valuable type-strain genomes for metagenomic binning, comparative biology and taxonomic classification.</title>
        <authorList>
            <person name="Goeker M."/>
        </authorList>
    </citation>
    <scope>NUCLEOTIDE SEQUENCE [LARGE SCALE GENOMIC DNA]</scope>
    <source>
        <strain evidence="6 7">DSM 45934</strain>
    </source>
</reference>
<keyword evidence="3" id="KW-0547">Nucleotide-binding</keyword>
<dbReference type="InterPro" id="IPR003439">
    <property type="entry name" value="ABC_transporter-like_ATP-bd"/>
</dbReference>
<dbReference type="PROSITE" id="PS00211">
    <property type="entry name" value="ABC_TRANSPORTER_1"/>
    <property type="match status" value="1"/>
</dbReference>
<evidence type="ECO:0000313" key="6">
    <source>
        <dbReference type="EMBL" id="TCO59188.1"/>
    </source>
</evidence>
<comment type="caution">
    <text evidence="6">The sequence shown here is derived from an EMBL/GenBank/DDBJ whole genome shotgun (WGS) entry which is preliminary data.</text>
</comment>
<dbReference type="PANTHER" id="PTHR43335:SF4">
    <property type="entry name" value="ABC TRANSPORTER, ATP-BINDING PROTEIN"/>
    <property type="match status" value="1"/>
</dbReference>
<dbReference type="OrthoDB" id="3217132at2"/>
<evidence type="ECO:0000313" key="7">
    <source>
        <dbReference type="Proteomes" id="UP000295680"/>
    </source>
</evidence>
<dbReference type="SUPFAM" id="SSF52540">
    <property type="entry name" value="P-loop containing nucleoside triphosphate hydrolases"/>
    <property type="match status" value="1"/>
</dbReference>
<name>A0A4R2JPU7_9PSEU</name>
<protein>
    <submittedName>
        <fullName evidence="6">ABC-2 type transport system ATP-binding protein</fullName>
    </submittedName>
</protein>
<accession>A0A4R2JPU7</accession>
<dbReference type="Gene3D" id="3.40.50.300">
    <property type="entry name" value="P-loop containing nucleotide triphosphate hydrolases"/>
    <property type="match status" value="1"/>
</dbReference>
<dbReference type="GO" id="GO:0005524">
    <property type="term" value="F:ATP binding"/>
    <property type="evidence" value="ECO:0007669"/>
    <property type="project" value="UniProtKB-KW"/>
</dbReference>
<dbReference type="Pfam" id="PF00005">
    <property type="entry name" value="ABC_tran"/>
    <property type="match status" value="1"/>
</dbReference>
<proteinExistence type="inferred from homology"/>
<dbReference type="PANTHER" id="PTHR43335">
    <property type="entry name" value="ABC TRANSPORTER, ATP-BINDING PROTEIN"/>
    <property type="match status" value="1"/>
</dbReference>
<evidence type="ECO:0000259" key="5">
    <source>
        <dbReference type="PROSITE" id="PS50893"/>
    </source>
</evidence>
<dbReference type="RefSeq" id="WP_132116918.1">
    <property type="nucleotide sequence ID" value="NZ_SLWS01000004.1"/>
</dbReference>
<dbReference type="InterPro" id="IPR027417">
    <property type="entry name" value="P-loop_NTPase"/>
</dbReference>
<evidence type="ECO:0000256" key="4">
    <source>
        <dbReference type="ARBA" id="ARBA00022840"/>
    </source>
</evidence>
<feature type="domain" description="ABC transporter" evidence="5">
    <location>
        <begin position="4"/>
        <end position="228"/>
    </location>
</feature>
<evidence type="ECO:0000256" key="1">
    <source>
        <dbReference type="ARBA" id="ARBA00005417"/>
    </source>
</evidence>
<comment type="similarity">
    <text evidence="1">Belongs to the ABC transporter superfamily.</text>
</comment>
<dbReference type="SMART" id="SM00382">
    <property type="entry name" value="AAA"/>
    <property type="match status" value="1"/>
</dbReference>
<dbReference type="InterPro" id="IPR017871">
    <property type="entry name" value="ABC_transporter-like_CS"/>
</dbReference>
<organism evidence="6 7">
    <name type="scientific">Actinocrispum wychmicini</name>
    <dbReference type="NCBI Taxonomy" id="1213861"/>
    <lineage>
        <taxon>Bacteria</taxon>
        <taxon>Bacillati</taxon>
        <taxon>Actinomycetota</taxon>
        <taxon>Actinomycetes</taxon>
        <taxon>Pseudonocardiales</taxon>
        <taxon>Pseudonocardiaceae</taxon>
        <taxon>Actinocrispum</taxon>
    </lineage>
</organism>
<dbReference type="GO" id="GO:0016887">
    <property type="term" value="F:ATP hydrolysis activity"/>
    <property type="evidence" value="ECO:0007669"/>
    <property type="project" value="InterPro"/>
</dbReference>
<dbReference type="EMBL" id="SLWS01000004">
    <property type="protein sequence ID" value="TCO59188.1"/>
    <property type="molecule type" value="Genomic_DNA"/>
</dbReference>